<feature type="domain" description="AB hydrolase-1" evidence="1">
    <location>
        <begin position="46"/>
        <end position="212"/>
    </location>
</feature>
<accession>A0A1Z9YVG8</accession>
<comment type="caution">
    <text evidence="2">The sequence shown here is derived from an EMBL/GenBank/DDBJ whole genome shotgun (WGS) entry which is preliminary data.</text>
</comment>
<dbReference type="RefSeq" id="WP_087621251.1">
    <property type="nucleotide sequence ID" value="NZ_NEXX01000005.1"/>
</dbReference>
<dbReference type="AlphaFoldDB" id="A0A1Z9YVG8"/>
<gene>
    <name evidence="2" type="ORF">CAP51_13310</name>
</gene>
<keyword evidence="3" id="KW-1185">Reference proteome</keyword>
<dbReference type="InterPro" id="IPR029058">
    <property type="entry name" value="AB_hydrolase_fold"/>
</dbReference>
<name>A0A1Z9YVG8_9GAMM</name>
<dbReference type="InterPro" id="IPR000073">
    <property type="entry name" value="AB_hydrolase_1"/>
</dbReference>
<dbReference type="Proteomes" id="UP000196536">
    <property type="component" value="Unassembled WGS sequence"/>
</dbReference>
<dbReference type="SUPFAM" id="SSF53474">
    <property type="entry name" value="alpha/beta-Hydrolases"/>
    <property type="match status" value="1"/>
</dbReference>
<dbReference type="InterPro" id="IPR050228">
    <property type="entry name" value="Carboxylesterase_BioH"/>
</dbReference>
<evidence type="ECO:0000313" key="2">
    <source>
        <dbReference type="EMBL" id="OUY06246.1"/>
    </source>
</evidence>
<dbReference type="Pfam" id="PF00561">
    <property type="entry name" value="Abhydrolase_1"/>
    <property type="match status" value="1"/>
</dbReference>
<dbReference type="CDD" id="cd12809">
    <property type="entry name" value="Esterase_713_like-2"/>
    <property type="match status" value="1"/>
</dbReference>
<protein>
    <recommendedName>
        <fullName evidence="1">AB hydrolase-1 domain-containing protein</fullName>
    </recommendedName>
</protein>
<sequence length="329" mass="35598">MNSPVTILKQGHFWTGIQRHNTPLGTIAYGAMSVQYQIPQELKFPYPIVFIHGGGGQGCEFLSTPDGRPGWAQYFLRQGFSTYIIDRAGHGRSPFSEALGEPVSLLTYELVQDLFTQPKSHIGGEWAKLAKNWPDNKEAIDQFMAGAGPVIGALAETEKFARLGGAELLDQIGPCILVTHSMGGPCGWVIADERPDLVKAIISIEPLGPPFSEPFPGLGALEWGITASPLQFTTSAPSADQILDSFQTINALAEIPIAILTGEASFMNAADPLTVEFLKQHGALVEHVKLAEHGMYGNGHFMIGETNSDEIAQFVIDLIKSKLPNESEN</sequence>
<evidence type="ECO:0000259" key="1">
    <source>
        <dbReference type="Pfam" id="PF00561"/>
    </source>
</evidence>
<proteinExistence type="predicted"/>
<dbReference type="EMBL" id="NEXX01000005">
    <property type="protein sequence ID" value="OUY06246.1"/>
    <property type="molecule type" value="Genomic_DNA"/>
</dbReference>
<organism evidence="2 3">
    <name type="scientific">Acinetobacter populi</name>
    <dbReference type="NCBI Taxonomy" id="1582270"/>
    <lineage>
        <taxon>Bacteria</taxon>
        <taxon>Pseudomonadati</taxon>
        <taxon>Pseudomonadota</taxon>
        <taxon>Gammaproteobacteria</taxon>
        <taxon>Moraxellales</taxon>
        <taxon>Moraxellaceae</taxon>
        <taxon>Acinetobacter</taxon>
    </lineage>
</organism>
<reference evidence="2 3" key="1">
    <citation type="submission" date="2017-05" db="EMBL/GenBank/DDBJ databases">
        <title>Acinetobacter populi ANC 5415 (= PBJ7), whole genome shotgun sequencing project.</title>
        <authorList>
            <person name="Nemec A."/>
            <person name="Radolfova-Krizova L."/>
        </authorList>
    </citation>
    <scope>NUCLEOTIDE SEQUENCE [LARGE SCALE GENOMIC DNA]</scope>
    <source>
        <strain evidence="2 3">PBJ7</strain>
    </source>
</reference>
<dbReference type="PANTHER" id="PTHR43194:SF4">
    <property type="entry name" value="AB HYDROLASE-1 DOMAIN-CONTAINING PROTEIN"/>
    <property type="match status" value="1"/>
</dbReference>
<dbReference type="PANTHER" id="PTHR43194">
    <property type="entry name" value="HYDROLASE ALPHA/BETA FOLD FAMILY"/>
    <property type="match status" value="1"/>
</dbReference>
<dbReference type="Gene3D" id="3.40.50.1820">
    <property type="entry name" value="alpha/beta hydrolase"/>
    <property type="match status" value="1"/>
</dbReference>
<dbReference type="OrthoDB" id="7820973at2"/>
<evidence type="ECO:0000313" key="3">
    <source>
        <dbReference type="Proteomes" id="UP000196536"/>
    </source>
</evidence>